<keyword evidence="2 5" id="KW-0547">Nucleotide-binding</keyword>
<evidence type="ECO:0000313" key="7">
    <source>
        <dbReference type="EMBL" id="MBV6342742.1"/>
    </source>
</evidence>
<dbReference type="InterPro" id="IPR027417">
    <property type="entry name" value="P-loop_NTPase"/>
</dbReference>
<dbReference type="InterPro" id="IPR050206">
    <property type="entry name" value="FtsK/SpoIIIE/SftA"/>
</dbReference>
<dbReference type="Pfam" id="PF01580">
    <property type="entry name" value="FtsK_SpoIIIE"/>
    <property type="match status" value="1"/>
</dbReference>
<evidence type="ECO:0000313" key="8">
    <source>
        <dbReference type="Proteomes" id="UP001196980"/>
    </source>
</evidence>
<proteinExistence type="inferred from homology"/>
<dbReference type="SMART" id="SM00843">
    <property type="entry name" value="Ftsk_gamma"/>
    <property type="match status" value="1"/>
</dbReference>
<evidence type="ECO:0000256" key="2">
    <source>
        <dbReference type="ARBA" id="ARBA00022741"/>
    </source>
</evidence>
<dbReference type="Gene3D" id="3.30.980.40">
    <property type="match status" value="1"/>
</dbReference>
<dbReference type="Gene3D" id="1.10.10.10">
    <property type="entry name" value="Winged helix-like DNA-binding domain superfamily/Winged helix DNA-binding domain"/>
    <property type="match status" value="1"/>
</dbReference>
<keyword evidence="8" id="KW-1185">Reference proteome</keyword>
<dbReference type="EMBL" id="JABXWD010000331">
    <property type="protein sequence ID" value="MBV6342742.1"/>
    <property type="molecule type" value="Genomic_DNA"/>
</dbReference>
<evidence type="ECO:0000256" key="3">
    <source>
        <dbReference type="ARBA" id="ARBA00022840"/>
    </source>
</evidence>
<dbReference type="InterPro" id="IPR036390">
    <property type="entry name" value="WH_DNA-bd_sf"/>
</dbReference>
<dbReference type="SMART" id="SM00382">
    <property type="entry name" value="AAA"/>
    <property type="match status" value="1"/>
</dbReference>
<feature type="domain" description="FtsK" evidence="6">
    <location>
        <begin position="112"/>
        <end position="300"/>
    </location>
</feature>
<comment type="caution">
    <text evidence="7">The sequence shown here is derived from an EMBL/GenBank/DDBJ whole genome shotgun (WGS) entry which is preliminary data.</text>
</comment>
<dbReference type="CDD" id="cd01127">
    <property type="entry name" value="TrwB_TraG_TraD_VirD4"/>
    <property type="match status" value="1"/>
</dbReference>
<dbReference type="PANTHER" id="PTHR22683:SF41">
    <property type="entry name" value="DNA TRANSLOCASE FTSK"/>
    <property type="match status" value="1"/>
</dbReference>
<evidence type="ECO:0000256" key="1">
    <source>
        <dbReference type="ARBA" id="ARBA00006474"/>
    </source>
</evidence>
<dbReference type="InterPro" id="IPR041027">
    <property type="entry name" value="FtsK_alpha"/>
</dbReference>
<dbReference type="Pfam" id="PF17854">
    <property type="entry name" value="FtsK_alpha"/>
    <property type="match status" value="1"/>
</dbReference>
<dbReference type="InterPro" id="IPR002543">
    <property type="entry name" value="FtsK_dom"/>
</dbReference>
<name>A0ABS6S268_9BACT</name>
<accession>A0ABS6S268</accession>
<dbReference type="SUPFAM" id="SSF52540">
    <property type="entry name" value="P-loop containing nucleoside triphosphate hydrolases"/>
    <property type="match status" value="1"/>
</dbReference>
<organism evidence="7 8">
    <name type="scientific">Candidatus Magnetobacterium casense</name>
    <dbReference type="NCBI Taxonomy" id="1455061"/>
    <lineage>
        <taxon>Bacteria</taxon>
        <taxon>Pseudomonadati</taxon>
        <taxon>Nitrospirota</taxon>
        <taxon>Thermodesulfovibrionia</taxon>
        <taxon>Thermodesulfovibrionales</taxon>
        <taxon>Candidatus Magnetobacteriaceae</taxon>
        <taxon>Candidatus Magnetobacterium</taxon>
    </lineage>
</organism>
<protein>
    <submittedName>
        <fullName evidence="7">DNA translocase FtsK</fullName>
    </submittedName>
</protein>
<dbReference type="PROSITE" id="PS50901">
    <property type="entry name" value="FTSK"/>
    <property type="match status" value="1"/>
</dbReference>
<evidence type="ECO:0000259" key="6">
    <source>
        <dbReference type="PROSITE" id="PS50901"/>
    </source>
</evidence>
<dbReference type="Pfam" id="PF09397">
    <property type="entry name" value="FtsK_gamma"/>
    <property type="match status" value="1"/>
</dbReference>
<gene>
    <name evidence="7" type="ORF">HWQ67_14240</name>
</gene>
<evidence type="ECO:0000256" key="4">
    <source>
        <dbReference type="ARBA" id="ARBA00023125"/>
    </source>
</evidence>
<dbReference type="InterPro" id="IPR018541">
    <property type="entry name" value="Ftsk_gamma"/>
</dbReference>
<dbReference type="Gene3D" id="3.40.50.300">
    <property type="entry name" value="P-loop containing nucleotide triphosphate hydrolases"/>
    <property type="match status" value="1"/>
</dbReference>
<sequence>LRGAATLQELLSDFGADGNIVHVSPGPIVTMYEFEPASGVKLSKVVSLSDDLGRAMGGLKVRVSLISGKAPVGIEVPNEEAAVVTLKEIIHSDRFAKRSALLTMSMGIDIYGNPVVEELSRLSHLLMAGTTGCGKSVVINAMILSILYKVKPSQVKMLIIDPKLLELSMYNGIPHLLSHVITSPGEASDALARMLLEMDRRYRHIAPQGAKNIEMFNAGVAEEDKLPYIVVVINELADLIFTSARGVEESIVRLAQMGRGAGIHLIVATQHPTADVITSEIKSSFPSRVAFMVSSKVDSRTILDTHGAEKLLGRGDMLLLTPGARLMRVHGAYVSEDEVKAVTDYVKAQGKPDYTAFNNLRPSEPVTATATVERDEMYKEVIRYAQTIGEISIASIQRRFKIGYNQAAQIMEMMEEDGLVGPPKGGGKPRNFASG</sequence>
<feature type="non-terminal residue" evidence="7">
    <location>
        <position position="1"/>
    </location>
</feature>
<dbReference type="Proteomes" id="UP001196980">
    <property type="component" value="Unassembled WGS sequence"/>
</dbReference>
<dbReference type="RefSeq" id="WP_255317295.1">
    <property type="nucleotide sequence ID" value="NZ_JABXWD010000331.1"/>
</dbReference>
<dbReference type="InterPro" id="IPR036388">
    <property type="entry name" value="WH-like_DNA-bd_sf"/>
</dbReference>
<dbReference type="InterPro" id="IPR003593">
    <property type="entry name" value="AAA+_ATPase"/>
</dbReference>
<dbReference type="PANTHER" id="PTHR22683">
    <property type="entry name" value="SPORULATION PROTEIN RELATED"/>
    <property type="match status" value="1"/>
</dbReference>
<comment type="similarity">
    <text evidence="1">Belongs to the FtsK/SpoIIIE/SftA family.</text>
</comment>
<keyword evidence="3 5" id="KW-0067">ATP-binding</keyword>
<keyword evidence="4" id="KW-0238">DNA-binding</keyword>
<reference evidence="7 8" key="1">
    <citation type="journal article" date="2020" name="J Geophys Res Biogeosci">
        <title>Magnetotaxis as an Adaptation to Enable Bacterial Shuttling of Microbial Sulfur and Sulfur Cycling Across Aquatic Oxic#Anoxic Interfaces.</title>
        <authorList>
            <person name="Li J."/>
            <person name="Liu P."/>
            <person name="Wang J."/>
            <person name="Roberts A.P."/>
            <person name="Pan Y."/>
        </authorList>
    </citation>
    <scope>NUCLEOTIDE SEQUENCE [LARGE SCALE GENOMIC DNA]</scope>
    <source>
        <strain evidence="7 8">MYR-1_YQ</strain>
    </source>
</reference>
<dbReference type="SUPFAM" id="SSF46785">
    <property type="entry name" value="Winged helix' DNA-binding domain"/>
    <property type="match status" value="1"/>
</dbReference>
<evidence type="ECO:0000256" key="5">
    <source>
        <dbReference type="PROSITE-ProRule" id="PRU00289"/>
    </source>
</evidence>
<feature type="binding site" evidence="5">
    <location>
        <begin position="129"/>
        <end position="136"/>
    </location>
    <ligand>
        <name>ATP</name>
        <dbReference type="ChEBI" id="CHEBI:30616"/>
    </ligand>
</feature>